<feature type="region of interest" description="Disordered" evidence="1">
    <location>
        <begin position="140"/>
        <end position="165"/>
    </location>
</feature>
<evidence type="ECO:0000313" key="2">
    <source>
        <dbReference type="EMBL" id="KAK9106988.1"/>
    </source>
</evidence>
<dbReference type="EMBL" id="JBBNAF010000010">
    <property type="protein sequence ID" value="KAK9106988.1"/>
    <property type="molecule type" value="Genomic_DNA"/>
</dbReference>
<feature type="region of interest" description="Disordered" evidence="1">
    <location>
        <begin position="1"/>
        <end position="51"/>
    </location>
</feature>
<evidence type="ECO:0000313" key="3">
    <source>
        <dbReference type="Proteomes" id="UP001420932"/>
    </source>
</evidence>
<sequence>MASQECSDRGSAGGSPRSGSTLGGEEQRASHKRRSGAANGGDRPGWMRGSATIGRRPWWLCGSAKVGERSTGVAWRGQRRTVGWRGGAEDDDLVTPASGRQRRRRGERRVGTLSTGRLRDFDEIATTRTRDLGVGCRVRKSRRERDVSRFAISREPQTRSRGKAS</sequence>
<dbReference type="Proteomes" id="UP001420932">
    <property type="component" value="Unassembled WGS sequence"/>
</dbReference>
<feature type="region of interest" description="Disordered" evidence="1">
    <location>
        <begin position="84"/>
        <end position="110"/>
    </location>
</feature>
<organism evidence="2 3">
    <name type="scientific">Stephania yunnanensis</name>
    <dbReference type="NCBI Taxonomy" id="152371"/>
    <lineage>
        <taxon>Eukaryota</taxon>
        <taxon>Viridiplantae</taxon>
        <taxon>Streptophyta</taxon>
        <taxon>Embryophyta</taxon>
        <taxon>Tracheophyta</taxon>
        <taxon>Spermatophyta</taxon>
        <taxon>Magnoliopsida</taxon>
        <taxon>Ranunculales</taxon>
        <taxon>Menispermaceae</taxon>
        <taxon>Menispermoideae</taxon>
        <taxon>Cissampelideae</taxon>
        <taxon>Stephania</taxon>
    </lineage>
</organism>
<proteinExistence type="predicted"/>
<keyword evidence="3" id="KW-1185">Reference proteome</keyword>
<protein>
    <submittedName>
        <fullName evidence="2">Uncharacterized protein</fullName>
    </submittedName>
</protein>
<name>A0AAP0FL45_9MAGN</name>
<evidence type="ECO:0000256" key="1">
    <source>
        <dbReference type="SAM" id="MobiDB-lite"/>
    </source>
</evidence>
<reference evidence="2 3" key="1">
    <citation type="submission" date="2024-01" db="EMBL/GenBank/DDBJ databases">
        <title>Genome assemblies of Stephania.</title>
        <authorList>
            <person name="Yang L."/>
        </authorList>
    </citation>
    <scope>NUCLEOTIDE SEQUENCE [LARGE SCALE GENOMIC DNA]</scope>
    <source>
        <strain evidence="2">YNDBR</strain>
        <tissue evidence="2">Leaf</tissue>
    </source>
</reference>
<accession>A0AAP0FL45</accession>
<gene>
    <name evidence="2" type="ORF">Syun_022999</name>
</gene>
<comment type="caution">
    <text evidence="2">The sequence shown here is derived from an EMBL/GenBank/DDBJ whole genome shotgun (WGS) entry which is preliminary data.</text>
</comment>
<dbReference type="AlphaFoldDB" id="A0AAP0FL45"/>